<comment type="similarity">
    <text evidence="4 19">Belongs to the CobS family.</text>
</comment>
<evidence type="ECO:0000256" key="16">
    <source>
        <dbReference type="ARBA" id="ARBA00032853"/>
    </source>
</evidence>
<comment type="function">
    <text evidence="14 19">Joins adenosylcobinamide-GDP and alpha-ribazole to generate adenosylcobalamin (Ado-cobalamin). Also synthesizes adenosylcobalamin 5'-phosphate from adenosylcobinamide-GDP and alpha-ribazole 5'-phosphate.</text>
</comment>
<evidence type="ECO:0000256" key="1">
    <source>
        <dbReference type="ARBA" id="ARBA00001946"/>
    </source>
</evidence>
<dbReference type="InterPro" id="IPR003805">
    <property type="entry name" value="CobS"/>
</dbReference>
<protein>
    <recommendedName>
        <fullName evidence="6 19">Adenosylcobinamide-GDP ribazoletransferase</fullName>
        <ecNumber evidence="5 19">2.7.8.26</ecNumber>
    </recommendedName>
    <alternativeName>
        <fullName evidence="16 19">Cobalamin synthase</fullName>
    </alternativeName>
    <alternativeName>
        <fullName evidence="15 19">Cobalamin-5'-phosphate synthase</fullName>
    </alternativeName>
</protein>
<dbReference type="RefSeq" id="WP_123712624.1">
    <property type="nucleotide sequence ID" value="NZ_RKHR01000004.1"/>
</dbReference>
<proteinExistence type="inferred from homology"/>
<evidence type="ECO:0000256" key="18">
    <source>
        <dbReference type="ARBA" id="ARBA00049504"/>
    </source>
</evidence>
<evidence type="ECO:0000256" key="8">
    <source>
        <dbReference type="ARBA" id="ARBA00022573"/>
    </source>
</evidence>
<comment type="subcellular location">
    <subcellularLocation>
        <location evidence="2 19">Cell membrane</location>
        <topology evidence="2 19">Multi-pass membrane protein</topology>
    </subcellularLocation>
</comment>
<dbReference type="Pfam" id="PF02654">
    <property type="entry name" value="CobS"/>
    <property type="match status" value="1"/>
</dbReference>
<name>A0A3N2DQ14_9GAMM</name>
<feature type="transmembrane region" description="Helical" evidence="19">
    <location>
        <begin position="209"/>
        <end position="230"/>
    </location>
</feature>
<accession>A0A3N2DQ14</accession>
<sequence length="268" mass="29609">MLKQLKLFCLALAFLSRIPVPQNIPFSEHWQRQAQRYYPAVGLLLALLLLPLFYSVSYLLGSAVGVVAMLAASTLLTGGLHEDGFADCCDGFGGGYGDREKTLLIMKDSLLGTFGVIGLVLLLLLKYALLQQLALQSWTLFGLTVISAYSMSRWQPLLIMRRLDYVVRDSSRVVDQAKRPSLRLVLLTSLWGGGGLLLLALLHSTGVQLLAVLLLPAVLLSLWSIVYCHYLERSLAGYTGDCLGATQQVAECIIYCSMVFFLRQGWLF</sequence>
<evidence type="ECO:0000313" key="21">
    <source>
        <dbReference type="Proteomes" id="UP000275394"/>
    </source>
</evidence>
<dbReference type="GO" id="GO:0005886">
    <property type="term" value="C:plasma membrane"/>
    <property type="evidence" value="ECO:0007669"/>
    <property type="project" value="UniProtKB-SubCell"/>
</dbReference>
<comment type="catalytic activity">
    <reaction evidence="17 19">
        <text>alpha-ribazole + adenosylcob(III)inamide-GDP = adenosylcob(III)alamin + GMP + H(+)</text>
        <dbReference type="Rhea" id="RHEA:16049"/>
        <dbReference type="ChEBI" id="CHEBI:10329"/>
        <dbReference type="ChEBI" id="CHEBI:15378"/>
        <dbReference type="ChEBI" id="CHEBI:18408"/>
        <dbReference type="ChEBI" id="CHEBI:58115"/>
        <dbReference type="ChEBI" id="CHEBI:60487"/>
        <dbReference type="EC" id="2.7.8.26"/>
    </reaction>
</comment>
<keyword evidence="13 19" id="KW-0472">Membrane</keyword>
<feature type="transmembrane region" description="Helical" evidence="19">
    <location>
        <begin position="135"/>
        <end position="152"/>
    </location>
</feature>
<keyword evidence="9 19" id="KW-0808">Transferase</keyword>
<dbReference type="GO" id="GO:0009236">
    <property type="term" value="P:cobalamin biosynthetic process"/>
    <property type="evidence" value="ECO:0007669"/>
    <property type="project" value="UniProtKB-UniRule"/>
</dbReference>
<dbReference type="EC" id="2.7.8.26" evidence="5 19"/>
<comment type="caution">
    <text evidence="20">The sequence shown here is derived from an EMBL/GenBank/DDBJ whole genome shotgun (WGS) entry which is preliminary data.</text>
</comment>
<evidence type="ECO:0000256" key="15">
    <source>
        <dbReference type="ARBA" id="ARBA00032605"/>
    </source>
</evidence>
<feature type="transmembrane region" description="Helical" evidence="19">
    <location>
        <begin position="184"/>
        <end position="203"/>
    </location>
</feature>
<organism evidence="20 21">
    <name type="scientific">Sinobacterium caligoides</name>
    <dbReference type="NCBI Taxonomy" id="933926"/>
    <lineage>
        <taxon>Bacteria</taxon>
        <taxon>Pseudomonadati</taxon>
        <taxon>Pseudomonadota</taxon>
        <taxon>Gammaproteobacteria</taxon>
        <taxon>Cellvibrionales</taxon>
        <taxon>Spongiibacteraceae</taxon>
        <taxon>Sinobacterium</taxon>
    </lineage>
</organism>
<evidence type="ECO:0000256" key="19">
    <source>
        <dbReference type="HAMAP-Rule" id="MF_00719"/>
    </source>
</evidence>
<evidence type="ECO:0000256" key="3">
    <source>
        <dbReference type="ARBA" id="ARBA00004663"/>
    </source>
</evidence>
<dbReference type="PANTHER" id="PTHR34148">
    <property type="entry name" value="ADENOSYLCOBINAMIDE-GDP RIBAZOLETRANSFERASE"/>
    <property type="match status" value="1"/>
</dbReference>
<dbReference type="PANTHER" id="PTHR34148:SF1">
    <property type="entry name" value="ADENOSYLCOBINAMIDE-GDP RIBAZOLETRANSFERASE"/>
    <property type="match status" value="1"/>
</dbReference>
<evidence type="ECO:0000256" key="10">
    <source>
        <dbReference type="ARBA" id="ARBA00022692"/>
    </source>
</evidence>
<dbReference type="Proteomes" id="UP000275394">
    <property type="component" value="Unassembled WGS sequence"/>
</dbReference>
<evidence type="ECO:0000256" key="12">
    <source>
        <dbReference type="ARBA" id="ARBA00022989"/>
    </source>
</evidence>
<dbReference type="EMBL" id="RKHR01000004">
    <property type="protein sequence ID" value="ROS01870.1"/>
    <property type="molecule type" value="Genomic_DNA"/>
</dbReference>
<dbReference type="HAMAP" id="MF_00719">
    <property type="entry name" value="CobS"/>
    <property type="match status" value="1"/>
</dbReference>
<keyword evidence="10 19" id="KW-0812">Transmembrane</keyword>
<comment type="catalytic activity">
    <reaction evidence="18 19">
        <text>alpha-ribazole 5'-phosphate + adenosylcob(III)inamide-GDP = adenosylcob(III)alamin 5'-phosphate + GMP + H(+)</text>
        <dbReference type="Rhea" id="RHEA:23560"/>
        <dbReference type="ChEBI" id="CHEBI:15378"/>
        <dbReference type="ChEBI" id="CHEBI:57918"/>
        <dbReference type="ChEBI" id="CHEBI:58115"/>
        <dbReference type="ChEBI" id="CHEBI:60487"/>
        <dbReference type="ChEBI" id="CHEBI:60493"/>
        <dbReference type="EC" id="2.7.8.26"/>
    </reaction>
</comment>
<evidence type="ECO:0000256" key="5">
    <source>
        <dbReference type="ARBA" id="ARBA00013200"/>
    </source>
</evidence>
<evidence type="ECO:0000256" key="13">
    <source>
        <dbReference type="ARBA" id="ARBA00023136"/>
    </source>
</evidence>
<keyword evidence="8 19" id="KW-0169">Cobalamin biosynthesis</keyword>
<evidence type="ECO:0000256" key="6">
    <source>
        <dbReference type="ARBA" id="ARBA00015850"/>
    </source>
</evidence>
<reference evidence="20 21" key="1">
    <citation type="submission" date="2018-11" db="EMBL/GenBank/DDBJ databases">
        <title>Genomic Encyclopedia of Type Strains, Phase IV (KMG-IV): sequencing the most valuable type-strain genomes for metagenomic binning, comparative biology and taxonomic classification.</title>
        <authorList>
            <person name="Goeker M."/>
        </authorList>
    </citation>
    <scope>NUCLEOTIDE SEQUENCE [LARGE SCALE GENOMIC DNA]</scope>
    <source>
        <strain evidence="20 21">DSM 100316</strain>
    </source>
</reference>
<dbReference type="GO" id="GO:0051073">
    <property type="term" value="F:adenosylcobinamide-GDP ribazoletransferase activity"/>
    <property type="evidence" value="ECO:0007669"/>
    <property type="project" value="UniProtKB-UniRule"/>
</dbReference>
<evidence type="ECO:0000313" key="20">
    <source>
        <dbReference type="EMBL" id="ROS01870.1"/>
    </source>
</evidence>
<comment type="cofactor">
    <cofactor evidence="1 19">
        <name>Mg(2+)</name>
        <dbReference type="ChEBI" id="CHEBI:18420"/>
    </cofactor>
</comment>
<dbReference type="GO" id="GO:0008818">
    <property type="term" value="F:cobalamin 5'-phosphate synthase activity"/>
    <property type="evidence" value="ECO:0007669"/>
    <property type="project" value="UniProtKB-UniRule"/>
</dbReference>
<dbReference type="AlphaFoldDB" id="A0A3N2DQ14"/>
<evidence type="ECO:0000256" key="4">
    <source>
        <dbReference type="ARBA" id="ARBA00010561"/>
    </source>
</evidence>
<feature type="transmembrane region" description="Helical" evidence="19">
    <location>
        <begin position="109"/>
        <end position="129"/>
    </location>
</feature>
<gene>
    <name evidence="19" type="primary">cobS</name>
    <name evidence="20" type="ORF">EDC56_2319</name>
</gene>
<evidence type="ECO:0000256" key="17">
    <source>
        <dbReference type="ARBA" id="ARBA00048623"/>
    </source>
</evidence>
<evidence type="ECO:0000256" key="7">
    <source>
        <dbReference type="ARBA" id="ARBA00022475"/>
    </source>
</evidence>
<keyword evidence="12 19" id="KW-1133">Transmembrane helix</keyword>
<keyword evidence="7 19" id="KW-1003">Cell membrane</keyword>
<feature type="transmembrane region" description="Helical" evidence="19">
    <location>
        <begin position="37"/>
        <end position="60"/>
    </location>
</feature>
<keyword evidence="11 19" id="KW-0460">Magnesium</keyword>
<evidence type="ECO:0000256" key="2">
    <source>
        <dbReference type="ARBA" id="ARBA00004651"/>
    </source>
</evidence>
<evidence type="ECO:0000256" key="9">
    <source>
        <dbReference type="ARBA" id="ARBA00022679"/>
    </source>
</evidence>
<dbReference type="UniPathway" id="UPA00148">
    <property type="reaction ID" value="UER00238"/>
</dbReference>
<dbReference type="OrthoDB" id="9794626at2"/>
<comment type="pathway">
    <text evidence="3 19">Cofactor biosynthesis; adenosylcobalamin biosynthesis; adenosylcobalamin from cob(II)yrinate a,c-diamide: step 7/7.</text>
</comment>
<evidence type="ECO:0000256" key="11">
    <source>
        <dbReference type="ARBA" id="ARBA00022842"/>
    </source>
</evidence>
<evidence type="ECO:0000256" key="14">
    <source>
        <dbReference type="ARBA" id="ARBA00025228"/>
    </source>
</evidence>
<keyword evidence="21" id="KW-1185">Reference proteome</keyword>